<evidence type="ECO:0000256" key="2">
    <source>
        <dbReference type="ARBA" id="ARBA00022617"/>
    </source>
</evidence>
<dbReference type="EMBL" id="KK198760">
    <property type="protein sequence ID" value="KCW59281.1"/>
    <property type="molecule type" value="Genomic_DNA"/>
</dbReference>
<dbReference type="GO" id="GO:0016709">
    <property type="term" value="F:oxidoreductase activity, acting on paired donors, with incorporation or reduction of molecular oxygen, NAD(P)H as one donor, and incorporation of one atom of oxygen"/>
    <property type="evidence" value="ECO:0007669"/>
    <property type="project" value="UniProtKB-ARBA"/>
</dbReference>
<dbReference type="eggNOG" id="KOG0156">
    <property type="taxonomic scope" value="Eukaryota"/>
</dbReference>
<protein>
    <recommendedName>
        <fullName evidence="10">Cytochrome P450</fullName>
    </recommendedName>
</protein>
<accession>A0A059B054</accession>
<evidence type="ECO:0000256" key="1">
    <source>
        <dbReference type="ARBA" id="ARBA00010617"/>
    </source>
</evidence>
<dbReference type="InterPro" id="IPR036396">
    <property type="entry name" value="Cyt_P450_sf"/>
</dbReference>
<keyword evidence="5 7" id="KW-0408">Iron</keyword>
<keyword evidence="6 8" id="KW-0503">Monooxygenase</keyword>
<dbReference type="AlphaFoldDB" id="A0A059B054"/>
<dbReference type="InterPro" id="IPR017972">
    <property type="entry name" value="Cyt_P450_CS"/>
</dbReference>
<dbReference type="KEGG" id="egr:104457244"/>
<evidence type="ECO:0000256" key="7">
    <source>
        <dbReference type="PIRSR" id="PIRSR602401-1"/>
    </source>
</evidence>
<dbReference type="InParanoid" id="A0A059B054"/>
<dbReference type="Pfam" id="PF00067">
    <property type="entry name" value="p450"/>
    <property type="match status" value="1"/>
</dbReference>
<name>A0A059B054_EUCGR</name>
<dbReference type="OMA" id="EENDIEC"/>
<proteinExistence type="inferred from homology"/>
<evidence type="ECO:0000256" key="5">
    <source>
        <dbReference type="ARBA" id="ARBA00023004"/>
    </source>
</evidence>
<dbReference type="FunFam" id="1.10.630.10:FF:000026">
    <property type="entry name" value="Cytochrome P450 82C4"/>
    <property type="match status" value="1"/>
</dbReference>
<dbReference type="PRINTS" id="PR00385">
    <property type="entry name" value="P450"/>
</dbReference>
<keyword evidence="2 7" id="KW-0349">Heme</keyword>
<dbReference type="PANTHER" id="PTHR47947">
    <property type="entry name" value="CYTOCHROME P450 82C3-RELATED"/>
    <property type="match status" value="1"/>
</dbReference>
<dbReference type="SUPFAM" id="SSF48264">
    <property type="entry name" value="Cytochrome P450"/>
    <property type="match status" value="1"/>
</dbReference>
<evidence type="ECO:0000256" key="6">
    <source>
        <dbReference type="ARBA" id="ARBA00023033"/>
    </source>
</evidence>
<reference evidence="9" key="1">
    <citation type="submission" date="2013-07" db="EMBL/GenBank/DDBJ databases">
        <title>The genome of Eucalyptus grandis.</title>
        <authorList>
            <person name="Schmutz J."/>
            <person name="Hayes R."/>
            <person name="Myburg A."/>
            <person name="Tuskan G."/>
            <person name="Grattapaglia D."/>
            <person name="Rokhsar D.S."/>
        </authorList>
    </citation>
    <scope>NUCLEOTIDE SEQUENCE</scope>
    <source>
        <tissue evidence="9">Leaf extractions</tissue>
    </source>
</reference>
<evidence type="ECO:0000256" key="4">
    <source>
        <dbReference type="ARBA" id="ARBA00023002"/>
    </source>
</evidence>
<evidence type="ECO:0000313" key="9">
    <source>
        <dbReference type="EMBL" id="KCW59281.1"/>
    </source>
</evidence>
<keyword evidence="4 8" id="KW-0560">Oxidoreductase</keyword>
<dbReference type="PRINTS" id="PR00463">
    <property type="entry name" value="EP450I"/>
</dbReference>
<dbReference type="Gramene" id="KCW59281">
    <property type="protein sequence ID" value="KCW59281"/>
    <property type="gene ID" value="EUGRSUZ_H01958"/>
</dbReference>
<organism evidence="9">
    <name type="scientific">Eucalyptus grandis</name>
    <name type="common">Flooded gum</name>
    <dbReference type="NCBI Taxonomy" id="71139"/>
    <lineage>
        <taxon>Eukaryota</taxon>
        <taxon>Viridiplantae</taxon>
        <taxon>Streptophyta</taxon>
        <taxon>Embryophyta</taxon>
        <taxon>Tracheophyta</taxon>
        <taxon>Spermatophyta</taxon>
        <taxon>Magnoliopsida</taxon>
        <taxon>eudicotyledons</taxon>
        <taxon>Gunneridae</taxon>
        <taxon>Pentapetalae</taxon>
        <taxon>rosids</taxon>
        <taxon>malvids</taxon>
        <taxon>Myrtales</taxon>
        <taxon>Myrtaceae</taxon>
        <taxon>Myrtoideae</taxon>
        <taxon>Eucalypteae</taxon>
        <taxon>Eucalyptus</taxon>
    </lineage>
</organism>
<feature type="binding site" description="axial binding residue" evidence="7">
    <location>
        <position position="461"/>
    </location>
    <ligand>
        <name>heme</name>
        <dbReference type="ChEBI" id="CHEBI:30413"/>
    </ligand>
    <ligandPart>
        <name>Fe</name>
        <dbReference type="ChEBI" id="CHEBI:18248"/>
    </ligandPart>
</feature>
<dbReference type="InterPro" id="IPR050651">
    <property type="entry name" value="Plant_Cytochrome_P450_Monoox"/>
</dbReference>
<evidence type="ECO:0000256" key="3">
    <source>
        <dbReference type="ARBA" id="ARBA00022723"/>
    </source>
</evidence>
<comment type="cofactor">
    <cofactor evidence="7">
        <name>heme</name>
        <dbReference type="ChEBI" id="CHEBI:30413"/>
    </cofactor>
</comment>
<evidence type="ECO:0008006" key="10">
    <source>
        <dbReference type="Google" id="ProtNLM"/>
    </source>
</evidence>
<sequence>MAILIELLIILISTRALLMAISLYRSHKSKDHRDVPEAKGGWPIFGHLPLFGSKDLMHKKLGSMAEKYGPIFAIRLGSHRAIVVSSWEVAKECLTVHEKAFADRAVITATRLMGYNGAMFGLGPYGEYWREMRKIAMTELLSNHRLDSLKHIRVFEVETAIKDLFKAWIEKGKPRSGILVEMKSWLADLMLNISVKMVGGKRYSGSNADCDEAEANKCKRSIRRFSDLFGVLVLSDAIPALGWLDSGGYRRSMDETAKELDVLARGWLEEHRRKRLSCPKDDGEQDFMDLMISALKGRNFPDFDADTVIKATCLNMIIAGTDTLTVAITWALSLLMNSRRALKKAQQELDTHVGKSRPVEESDVKNLTYLQAIVKEALRLYPPARVNGLRRSMEECTFSSGFRIPAGTRLLLNVWKIQRDERVWSNPDEFRPERFLTTHENVDLRGQNFELIPFGAGRRSCAGTSLALHMLHLVLARLLQSFEISTVSDEAVDMTESPGLTNMKATPLEVMLIPRLDQKAYERDEQENL</sequence>
<dbReference type="PANTHER" id="PTHR47947:SF29">
    <property type="entry name" value="CYTOCHROME P450 CYP82D47-LIKE"/>
    <property type="match status" value="1"/>
</dbReference>
<dbReference type="OrthoDB" id="2789670at2759"/>
<dbReference type="InterPro" id="IPR001128">
    <property type="entry name" value="Cyt_P450"/>
</dbReference>
<dbReference type="Gene3D" id="1.10.630.10">
    <property type="entry name" value="Cytochrome P450"/>
    <property type="match status" value="1"/>
</dbReference>
<dbReference type="PROSITE" id="PS00086">
    <property type="entry name" value="CYTOCHROME_P450"/>
    <property type="match status" value="1"/>
</dbReference>
<gene>
    <name evidence="9" type="ORF">EUGRSUZ_H01958</name>
</gene>
<evidence type="ECO:0000256" key="8">
    <source>
        <dbReference type="RuleBase" id="RU000461"/>
    </source>
</evidence>
<dbReference type="InterPro" id="IPR002401">
    <property type="entry name" value="Cyt_P450_E_grp-I"/>
</dbReference>
<comment type="similarity">
    <text evidence="1 8">Belongs to the cytochrome P450 family.</text>
</comment>
<dbReference type="GO" id="GO:0020037">
    <property type="term" value="F:heme binding"/>
    <property type="evidence" value="ECO:0007669"/>
    <property type="project" value="InterPro"/>
</dbReference>
<keyword evidence="3 7" id="KW-0479">Metal-binding</keyword>
<dbReference type="CDD" id="cd20654">
    <property type="entry name" value="CYP82"/>
    <property type="match status" value="1"/>
</dbReference>
<dbReference type="GO" id="GO:0005506">
    <property type="term" value="F:iron ion binding"/>
    <property type="evidence" value="ECO:0007669"/>
    <property type="project" value="InterPro"/>
</dbReference>